<dbReference type="EMBL" id="AP024447">
    <property type="protein sequence ID" value="BCS25410.1"/>
    <property type="molecule type" value="Genomic_DNA"/>
</dbReference>
<dbReference type="KEGG" id="apuu:APUU_50121A"/>
<dbReference type="Proteomes" id="UP000654913">
    <property type="component" value="Chromosome 5"/>
</dbReference>
<dbReference type="RefSeq" id="XP_041557604.1">
    <property type="nucleotide sequence ID" value="XM_041705083.1"/>
</dbReference>
<sequence length="127" mass="15134">MPLRLRKCAIREFVQDVTNPNASMLMLMLNPERNDWGMPHLRWRFNIGNVFVARDDGENLDVRDLEMMCHFARFKLQPMFKGVAQEKSEVESEAEDNDEDVHIVGAKQKALKWITWENMEKHWDMVW</sequence>
<reference evidence="1" key="2">
    <citation type="submission" date="2021-02" db="EMBL/GenBank/DDBJ databases">
        <title>Aspergillus puulaauensis MK2 genome sequence.</title>
        <authorList>
            <person name="Futagami T."/>
            <person name="Mori K."/>
            <person name="Kadooka C."/>
            <person name="Tanaka T."/>
        </authorList>
    </citation>
    <scope>NUCLEOTIDE SEQUENCE</scope>
    <source>
        <strain evidence="1">MK2</strain>
    </source>
</reference>
<accession>A0A7R7XPS1</accession>
<name>A0A7R7XPS1_9EURO</name>
<keyword evidence="2" id="KW-1185">Reference proteome</keyword>
<proteinExistence type="predicted"/>
<evidence type="ECO:0000313" key="2">
    <source>
        <dbReference type="Proteomes" id="UP000654913"/>
    </source>
</evidence>
<reference evidence="1" key="1">
    <citation type="submission" date="2021-01" db="EMBL/GenBank/DDBJ databases">
        <authorList>
            <consortium name="Aspergillus puulaauensis MK2 genome sequencing consortium"/>
            <person name="Kazuki M."/>
            <person name="Futagami T."/>
        </authorList>
    </citation>
    <scope>NUCLEOTIDE SEQUENCE</scope>
    <source>
        <strain evidence="1">MK2</strain>
    </source>
</reference>
<gene>
    <name evidence="1" type="ORF">APUU_50121A</name>
</gene>
<dbReference type="GeneID" id="64975415"/>
<protein>
    <submittedName>
        <fullName evidence="1">Uncharacterized protein</fullName>
    </submittedName>
</protein>
<dbReference type="AlphaFoldDB" id="A0A7R7XPS1"/>
<dbReference type="OrthoDB" id="432970at2759"/>
<evidence type="ECO:0000313" key="1">
    <source>
        <dbReference type="EMBL" id="BCS25410.1"/>
    </source>
</evidence>
<organism evidence="1 2">
    <name type="scientific">Aspergillus puulaauensis</name>
    <dbReference type="NCBI Taxonomy" id="1220207"/>
    <lineage>
        <taxon>Eukaryota</taxon>
        <taxon>Fungi</taxon>
        <taxon>Dikarya</taxon>
        <taxon>Ascomycota</taxon>
        <taxon>Pezizomycotina</taxon>
        <taxon>Eurotiomycetes</taxon>
        <taxon>Eurotiomycetidae</taxon>
        <taxon>Eurotiales</taxon>
        <taxon>Aspergillaceae</taxon>
        <taxon>Aspergillus</taxon>
    </lineage>
</organism>